<evidence type="ECO:0000256" key="8">
    <source>
        <dbReference type="ARBA" id="ARBA00023306"/>
    </source>
</evidence>
<dbReference type="InterPro" id="IPR044068">
    <property type="entry name" value="CB"/>
</dbReference>
<dbReference type="InterPro" id="IPR002104">
    <property type="entry name" value="Integrase_catalytic"/>
</dbReference>
<dbReference type="PANTHER" id="PTHR30349">
    <property type="entry name" value="PHAGE INTEGRASE-RELATED"/>
    <property type="match status" value="1"/>
</dbReference>
<feature type="domain" description="Core-binding (CB)" evidence="11">
    <location>
        <begin position="11"/>
        <end position="96"/>
    </location>
</feature>
<dbReference type="PROSITE" id="PS51900">
    <property type="entry name" value="CB"/>
    <property type="match status" value="1"/>
</dbReference>
<evidence type="ECO:0000256" key="4">
    <source>
        <dbReference type="ARBA" id="ARBA00022829"/>
    </source>
</evidence>
<keyword evidence="3" id="KW-0132">Cell division</keyword>
<dbReference type="Proteomes" id="UP001206895">
    <property type="component" value="Unassembled WGS sequence"/>
</dbReference>
<dbReference type="EMBL" id="JAMTCJ010000004">
    <property type="protein sequence ID" value="MCP2178124.1"/>
    <property type="molecule type" value="Genomic_DNA"/>
</dbReference>
<dbReference type="PANTHER" id="PTHR30349:SF77">
    <property type="entry name" value="TYROSINE RECOMBINASE XERC"/>
    <property type="match status" value="1"/>
</dbReference>
<evidence type="ECO:0000313" key="12">
    <source>
        <dbReference type="EMBL" id="MCP2178124.1"/>
    </source>
</evidence>
<evidence type="ECO:0000256" key="6">
    <source>
        <dbReference type="ARBA" id="ARBA00023125"/>
    </source>
</evidence>
<dbReference type="InterPro" id="IPR011010">
    <property type="entry name" value="DNA_brk_join_enz"/>
</dbReference>
<keyword evidence="8" id="KW-0131">Cell cycle</keyword>
<evidence type="ECO:0000256" key="2">
    <source>
        <dbReference type="ARBA" id="ARBA00022490"/>
    </source>
</evidence>
<keyword evidence="2" id="KW-0963">Cytoplasm</keyword>
<comment type="subcellular location">
    <subcellularLocation>
        <location evidence="1">Cytoplasm</location>
    </subcellularLocation>
</comment>
<dbReference type="CDD" id="cd00397">
    <property type="entry name" value="DNA_BRE_C"/>
    <property type="match status" value="1"/>
</dbReference>
<gene>
    <name evidence="12" type="ORF">LX13_003965</name>
</gene>
<evidence type="ECO:0000256" key="5">
    <source>
        <dbReference type="ARBA" id="ARBA00022908"/>
    </source>
</evidence>
<evidence type="ECO:0000259" key="10">
    <source>
        <dbReference type="PROSITE" id="PS51898"/>
    </source>
</evidence>
<evidence type="ECO:0000256" key="9">
    <source>
        <dbReference type="PROSITE-ProRule" id="PRU01248"/>
    </source>
</evidence>
<accession>A0ABT1HJN4</accession>
<dbReference type="InterPro" id="IPR050090">
    <property type="entry name" value="Tyrosine_recombinase_XerCD"/>
</dbReference>
<keyword evidence="5" id="KW-0229">DNA integration</keyword>
<dbReference type="SUPFAM" id="SSF56349">
    <property type="entry name" value="DNA breaking-rejoining enzymes"/>
    <property type="match status" value="1"/>
</dbReference>
<dbReference type="Pfam" id="PF00589">
    <property type="entry name" value="Phage_integrase"/>
    <property type="match status" value="1"/>
</dbReference>
<evidence type="ECO:0000259" key="11">
    <source>
        <dbReference type="PROSITE" id="PS51900"/>
    </source>
</evidence>
<name>A0ABT1HJN4_9NOCA</name>
<dbReference type="RefSeq" id="WP_253663078.1">
    <property type="nucleotide sequence ID" value="NZ_BAAAJQ010000003.1"/>
</dbReference>
<evidence type="ECO:0000256" key="3">
    <source>
        <dbReference type="ARBA" id="ARBA00022618"/>
    </source>
</evidence>
<dbReference type="Gene3D" id="1.10.150.130">
    <property type="match status" value="1"/>
</dbReference>
<keyword evidence="4" id="KW-0159">Chromosome partition</keyword>
<evidence type="ECO:0000256" key="1">
    <source>
        <dbReference type="ARBA" id="ARBA00004496"/>
    </source>
</evidence>
<dbReference type="PROSITE" id="PS51898">
    <property type="entry name" value="TYR_RECOMBINASE"/>
    <property type="match status" value="1"/>
</dbReference>
<keyword evidence="13" id="KW-1185">Reference proteome</keyword>
<protein>
    <submittedName>
        <fullName evidence="12">Site-specific recombinase XerD</fullName>
    </submittedName>
</protein>
<sequence>MSNVALDKPSQAFPVWFEQFMDDRQMRKLSPHSLKAYRQDFAAIAVLIAGSSEALSVEDITKASVGGAFSAFAREHAATSIRRCWSTWNVLCTFLFTSELLESNPMPLIGRPKLPKTLPKALPIRAIEALLVAITQPTVHRATDWPERDLVIVLTGLLAGLRAEELRSSDIGDIRTNGDGSGVISVRGKGGKHRNIPIEASYLDVLRIYLQTRARRNPMRRSRNADTDPLTWWPANAPLFVGRDDERISRGTLQSRIARAFKLAGPDAQPVAGALVHGLRHTFATELANANVNVYTLMELLGHESIITSQRYVAAAGVESRSAAATNPLYRFAEQAQLP</sequence>
<keyword evidence="7" id="KW-0233">DNA recombination</keyword>
<proteinExistence type="predicted"/>
<evidence type="ECO:0000313" key="13">
    <source>
        <dbReference type="Proteomes" id="UP001206895"/>
    </source>
</evidence>
<dbReference type="InterPro" id="IPR013762">
    <property type="entry name" value="Integrase-like_cat_sf"/>
</dbReference>
<organism evidence="12 13">
    <name type="scientific">Williamsia maris</name>
    <dbReference type="NCBI Taxonomy" id="72806"/>
    <lineage>
        <taxon>Bacteria</taxon>
        <taxon>Bacillati</taxon>
        <taxon>Actinomycetota</taxon>
        <taxon>Actinomycetes</taxon>
        <taxon>Mycobacteriales</taxon>
        <taxon>Nocardiaceae</taxon>
        <taxon>Williamsia</taxon>
    </lineage>
</organism>
<dbReference type="Gene3D" id="1.10.443.10">
    <property type="entry name" value="Intergrase catalytic core"/>
    <property type="match status" value="1"/>
</dbReference>
<dbReference type="InterPro" id="IPR010998">
    <property type="entry name" value="Integrase_recombinase_N"/>
</dbReference>
<evidence type="ECO:0000256" key="7">
    <source>
        <dbReference type="ARBA" id="ARBA00023172"/>
    </source>
</evidence>
<keyword evidence="6 9" id="KW-0238">DNA-binding</keyword>
<reference evidence="12 13" key="1">
    <citation type="submission" date="2022-06" db="EMBL/GenBank/DDBJ databases">
        <title>Genomic Encyclopedia of Archaeal and Bacterial Type Strains, Phase II (KMG-II): from individual species to whole genera.</title>
        <authorList>
            <person name="Goeker M."/>
        </authorList>
    </citation>
    <scope>NUCLEOTIDE SEQUENCE [LARGE SCALE GENOMIC DNA]</scope>
    <source>
        <strain evidence="12 13">DSM 44693</strain>
    </source>
</reference>
<feature type="domain" description="Tyr recombinase" evidence="10">
    <location>
        <begin position="117"/>
        <end position="325"/>
    </location>
</feature>
<comment type="caution">
    <text evidence="12">The sequence shown here is derived from an EMBL/GenBank/DDBJ whole genome shotgun (WGS) entry which is preliminary data.</text>
</comment>